<evidence type="ECO:0000313" key="1">
    <source>
        <dbReference type="EMBL" id="ORY67368.1"/>
    </source>
</evidence>
<dbReference type="RefSeq" id="XP_040717992.1">
    <property type="nucleotide sequence ID" value="XM_040865006.1"/>
</dbReference>
<protein>
    <submittedName>
        <fullName evidence="1">Uncharacterized protein</fullName>
    </submittedName>
</protein>
<proteinExistence type="predicted"/>
<feature type="non-terminal residue" evidence="1">
    <location>
        <position position="1"/>
    </location>
</feature>
<evidence type="ECO:0000313" key="2">
    <source>
        <dbReference type="Proteomes" id="UP000193689"/>
    </source>
</evidence>
<keyword evidence="2" id="KW-1185">Reference proteome</keyword>
<comment type="caution">
    <text evidence="1">The sequence shown here is derived from an EMBL/GenBank/DDBJ whole genome shotgun (WGS) entry which is preliminary data.</text>
</comment>
<gene>
    <name evidence="1" type="ORF">BCR38DRAFT_510161</name>
</gene>
<organism evidence="1 2">
    <name type="scientific">Pseudomassariella vexata</name>
    <dbReference type="NCBI Taxonomy" id="1141098"/>
    <lineage>
        <taxon>Eukaryota</taxon>
        <taxon>Fungi</taxon>
        <taxon>Dikarya</taxon>
        <taxon>Ascomycota</taxon>
        <taxon>Pezizomycotina</taxon>
        <taxon>Sordariomycetes</taxon>
        <taxon>Xylariomycetidae</taxon>
        <taxon>Amphisphaeriales</taxon>
        <taxon>Pseudomassariaceae</taxon>
        <taxon>Pseudomassariella</taxon>
    </lineage>
</organism>
<dbReference type="InParanoid" id="A0A1Y2E729"/>
<dbReference type="EMBL" id="MCFJ01000004">
    <property type="protein sequence ID" value="ORY67368.1"/>
    <property type="molecule type" value="Genomic_DNA"/>
</dbReference>
<dbReference type="AlphaFoldDB" id="A0A1Y2E729"/>
<sequence>FNSIILHFGYHILNARSTTSLSTRSHQNTTAYYVSMRLKLSSSSPRPSLGYGIPILHNFGDRLVRHLTESGDTPLSGTLILNHTADPSIPPWSKVLSGCECFLMGLNHPLRSSWSMKPTKEMNSSNFLSFLSMDRIAIIGICRLLQECPDRGGTSRRFLDSWGLMLWMPTMGLGVGQDRNIGLGTVVGSYKVEMMVALFGGEVQASRFLGEFLLGDADLLVDGTGKGAVEGDLLNP</sequence>
<reference evidence="1 2" key="1">
    <citation type="submission" date="2016-07" db="EMBL/GenBank/DDBJ databases">
        <title>Pervasive Adenine N6-methylation of Active Genes in Fungi.</title>
        <authorList>
            <consortium name="DOE Joint Genome Institute"/>
            <person name="Mondo S.J."/>
            <person name="Dannebaum R.O."/>
            <person name="Kuo R.C."/>
            <person name="Labutti K."/>
            <person name="Haridas S."/>
            <person name="Kuo A."/>
            <person name="Salamov A."/>
            <person name="Ahrendt S.R."/>
            <person name="Lipzen A."/>
            <person name="Sullivan W."/>
            <person name="Andreopoulos W.B."/>
            <person name="Clum A."/>
            <person name="Lindquist E."/>
            <person name="Daum C."/>
            <person name="Ramamoorthy G.K."/>
            <person name="Gryganskyi A."/>
            <person name="Culley D."/>
            <person name="Magnuson J.K."/>
            <person name="James T.Y."/>
            <person name="O'Malley M.A."/>
            <person name="Stajich J.E."/>
            <person name="Spatafora J.W."/>
            <person name="Visel A."/>
            <person name="Grigoriev I.V."/>
        </authorList>
    </citation>
    <scope>NUCLEOTIDE SEQUENCE [LARGE SCALE GENOMIC DNA]</scope>
    <source>
        <strain evidence="1 2">CBS 129021</strain>
    </source>
</reference>
<name>A0A1Y2E729_9PEZI</name>
<dbReference type="GeneID" id="63781218"/>
<accession>A0A1Y2E729</accession>
<dbReference type="Proteomes" id="UP000193689">
    <property type="component" value="Unassembled WGS sequence"/>
</dbReference>